<dbReference type="AlphaFoldDB" id="X1HY18"/>
<keyword evidence="3" id="KW-0547">Nucleotide-binding</keyword>
<dbReference type="SMART" id="SM00387">
    <property type="entry name" value="HATPase_c"/>
    <property type="match status" value="1"/>
</dbReference>
<keyword evidence="2" id="KW-0808">Transferase</keyword>
<sequence>MNAADAMGDDMASDGEARPKTLMVKTANINDSIEIRFADEGLGIPEKDLAQIFDPFFTTKEPGKGTGLGLSVCYRIIEELGGAIRAESTLGKGTTIIIDIPLHQ</sequence>
<dbReference type="PROSITE" id="PS50109">
    <property type="entry name" value="HIS_KIN"/>
    <property type="match status" value="1"/>
</dbReference>
<evidence type="ECO:0000256" key="7">
    <source>
        <dbReference type="SAM" id="MobiDB-lite"/>
    </source>
</evidence>
<reference evidence="9" key="1">
    <citation type="journal article" date="2014" name="Front. Microbiol.">
        <title>High frequency of phylogenetically diverse reductive dehalogenase-homologous genes in deep subseafloor sedimentary metagenomes.</title>
        <authorList>
            <person name="Kawai M."/>
            <person name="Futagami T."/>
            <person name="Toyoda A."/>
            <person name="Takaki Y."/>
            <person name="Nishi S."/>
            <person name="Hori S."/>
            <person name="Arai W."/>
            <person name="Tsubouchi T."/>
            <person name="Morono Y."/>
            <person name="Uchiyama I."/>
            <person name="Ito T."/>
            <person name="Fujiyama A."/>
            <person name="Inagaki F."/>
            <person name="Takami H."/>
        </authorList>
    </citation>
    <scope>NUCLEOTIDE SEQUENCE</scope>
    <source>
        <strain evidence="9">Expedition CK06-06</strain>
    </source>
</reference>
<evidence type="ECO:0000256" key="6">
    <source>
        <dbReference type="ARBA" id="ARBA00023012"/>
    </source>
</evidence>
<evidence type="ECO:0000256" key="5">
    <source>
        <dbReference type="ARBA" id="ARBA00022840"/>
    </source>
</evidence>
<dbReference type="Gene3D" id="3.30.565.10">
    <property type="entry name" value="Histidine kinase-like ATPase, C-terminal domain"/>
    <property type="match status" value="1"/>
</dbReference>
<evidence type="ECO:0000256" key="2">
    <source>
        <dbReference type="ARBA" id="ARBA00022679"/>
    </source>
</evidence>
<dbReference type="PRINTS" id="PR00344">
    <property type="entry name" value="BCTRLSENSOR"/>
</dbReference>
<dbReference type="Pfam" id="PF02518">
    <property type="entry name" value="HATPase_c"/>
    <property type="match status" value="1"/>
</dbReference>
<dbReference type="GO" id="GO:0000160">
    <property type="term" value="P:phosphorelay signal transduction system"/>
    <property type="evidence" value="ECO:0007669"/>
    <property type="project" value="UniProtKB-KW"/>
</dbReference>
<dbReference type="PANTHER" id="PTHR43065">
    <property type="entry name" value="SENSOR HISTIDINE KINASE"/>
    <property type="match status" value="1"/>
</dbReference>
<keyword evidence="6" id="KW-0902">Two-component regulatory system</keyword>
<evidence type="ECO:0000256" key="1">
    <source>
        <dbReference type="ARBA" id="ARBA00022553"/>
    </source>
</evidence>
<evidence type="ECO:0000313" key="9">
    <source>
        <dbReference type="EMBL" id="GAH58724.1"/>
    </source>
</evidence>
<accession>X1HY18</accession>
<gene>
    <name evidence="9" type="ORF">S03H2_40701</name>
</gene>
<feature type="region of interest" description="Disordered" evidence="7">
    <location>
        <begin position="1"/>
        <end position="20"/>
    </location>
</feature>
<dbReference type="GO" id="GO:0016301">
    <property type="term" value="F:kinase activity"/>
    <property type="evidence" value="ECO:0007669"/>
    <property type="project" value="UniProtKB-KW"/>
</dbReference>
<dbReference type="PANTHER" id="PTHR43065:SF10">
    <property type="entry name" value="PEROXIDE STRESS-ACTIVATED HISTIDINE KINASE MAK3"/>
    <property type="match status" value="1"/>
</dbReference>
<dbReference type="EMBL" id="BARU01025250">
    <property type="protein sequence ID" value="GAH58724.1"/>
    <property type="molecule type" value="Genomic_DNA"/>
</dbReference>
<dbReference type="SUPFAM" id="SSF55874">
    <property type="entry name" value="ATPase domain of HSP90 chaperone/DNA topoisomerase II/histidine kinase"/>
    <property type="match status" value="1"/>
</dbReference>
<dbReference type="GO" id="GO:0005524">
    <property type="term" value="F:ATP binding"/>
    <property type="evidence" value="ECO:0007669"/>
    <property type="project" value="UniProtKB-KW"/>
</dbReference>
<keyword evidence="5" id="KW-0067">ATP-binding</keyword>
<organism evidence="9">
    <name type="scientific">marine sediment metagenome</name>
    <dbReference type="NCBI Taxonomy" id="412755"/>
    <lineage>
        <taxon>unclassified sequences</taxon>
        <taxon>metagenomes</taxon>
        <taxon>ecological metagenomes</taxon>
    </lineage>
</organism>
<dbReference type="InterPro" id="IPR036890">
    <property type="entry name" value="HATPase_C_sf"/>
</dbReference>
<feature type="domain" description="Histidine kinase" evidence="8">
    <location>
        <begin position="1"/>
        <end position="104"/>
    </location>
</feature>
<dbReference type="InterPro" id="IPR003594">
    <property type="entry name" value="HATPase_dom"/>
</dbReference>
<protein>
    <recommendedName>
        <fullName evidence="8">Histidine kinase domain-containing protein</fullName>
    </recommendedName>
</protein>
<evidence type="ECO:0000256" key="3">
    <source>
        <dbReference type="ARBA" id="ARBA00022741"/>
    </source>
</evidence>
<dbReference type="InterPro" id="IPR005467">
    <property type="entry name" value="His_kinase_dom"/>
</dbReference>
<keyword evidence="4" id="KW-0418">Kinase</keyword>
<dbReference type="InterPro" id="IPR004358">
    <property type="entry name" value="Sig_transdc_His_kin-like_C"/>
</dbReference>
<comment type="caution">
    <text evidence="9">The sequence shown here is derived from an EMBL/GenBank/DDBJ whole genome shotgun (WGS) entry which is preliminary data.</text>
</comment>
<keyword evidence="1" id="KW-0597">Phosphoprotein</keyword>
<evidence type="ECO:0000259" key="8">
    <source>
        <dbReference type="PROSITE" id="PS50109"/>
    </source>
</evidence>
<evidence type="ECO:0000256" key="4">
    <source>
        <dbReference type="ARBA" id="ARBA00022777"/>
    </source>
</evidence>
<proteinExistence type="predicted"/>
<name>X1HY18_9ZZZZ</name>